<proteinExistence type="predicted"/>
<evidence type="ECO:0000256" key="1">
    <source>
        <dbReference type="ARBA" id="ARBA00022741"/>
    </source>
</evidence>
<dbReference type="PATRIC" id="fig|446465.5.peg.1835"/>
<dbReference type="InterPro" id="IPR047112">
    <property type="entry name" value="RecG/Mfd"/>
</dbReference>
<keyword evidence="7" id="KW-0234">DNA repair</keyword>
<dbReference type="CDD" id="cd04488">
    <property type="entry name" value="RecG_wedge_OBF"/>
    <property type="match status" value="1"/>
</dbReference>
<dbReference type="SMART" id="SM00487">
    <property type="entry name" value="DEXDc"/>
    <property type="match status" value="1"/>
</dbReference>
<evidence type="ECO:0000256" key="5">
    <source>
        <dbReference type="ARBA" id="ARBA00022840"/>
    </source>
</evidence>
<keyword evidence="1" id="KW-0547">Nucleotide-binding</keyword>
<evidence type="ECO:0000313" key="12">
    <source>
        <dbReference type="Proteomes" id="UP000001919"/>
    </source>
</evidence>
<dbReference type="OrthoDB" id="9804325at2"/>
<feature type="domain" description="Helicase ATP-binding" evidence="9">
    <location>
        <begin position="287"/>
        <end position="462"/>
    </location>
</feature>
<dbReference type="EMBL" id="CP001643">
    <property type="protein sequence ID" value="ACU85662.1"/>
    <property type="molecule type" value="Genomic_DNA"/>
</dbReference>
<reference evidence="11 12" key="1">
    <citation type="journal article" date="2009" name="Stand. Genomic Sci.">
        <title>Complete genome sequence of Brachybacterium faecium type strain (Schefferle 6-10).</title>
        <authorList>
            <person name="Lapidus A."/>
            <person name="Pukall R."/>
            <person name="Labuttii K."/>
            <person name="Copeland A."/>
            <person name="Del Rio T.G."/>
            <person name="Nolan M."/>
            <person name="Chen F."/>
            <person name="Lucas S."/>
            <person name="Tice H."/>
            <person name="Cheng J.F."/>
            <person name="Bruce D."/>
            <person name="Goodwin L."/>
            <person name="Pitluck S."/>
            <person name="Rohde M."/>
            <person name="Goker M."/>
            <person name="Pati A."/>
            <person name="Ivanova N."/>
            <person name="Mavrommatis K."/>
            <person name="Chen A."/>
            <person name="Palaniappan K."/>
            <person name="D'haeseleer P."/>
            <person name="Chain P."/>
            <person name="Bristow J."/>
            <person name="Eisen J.A."/>
            <person name="Markowitz V."/>
            <person name="Hugenholtz P."/>
            <person name="Kyrpides N.C."/>
            <person name="Klenk H.P."/>
        </authorList>
    </citation>
    <scope>NUCLEOTIDE SEQUENCE [LARGE SCALE GENOMIC DNA]</scope>
    <source>
        <strain evidence="12">ATCC 43885 / DSM 4810 / JCM 11609 / LMG 19847 / NBRC 14762 / NCIMB 9860 / 6-10</strain>
    </source>
</reference>
<evidence type="ECO:0000259" key="9">
    <source>
        <dbReference type="PROSITE" id="PS51192"/>
    </source>
</evidence>
<organism evidence="11 12">
    <name type="scientific">Brachybacterium faecium (strain ATCC 43885 / DSM 4810 / JCM 11609 / LMG 19847 / NBRC 14762 / NCIMB 9860 / 6-10)</name>
    <dbReference type="NCBI Taxonomy" id="446465"/>
    <lineage>
        <taxon>Bacteria</taxon>
        <taxon>Bacillati</taxon>
        <taxon>Actinomycetota</taxon>
        <taxon>Actinomycetes</taxon>
        <taxon>Micrococcales</taxon>
        <taxon>Dermabacteraceae</taxon>
        <taxon>Brachybacterium</taxon>
    </lineage>
</organism>
<dbReference type="Gene3D" id="3.40.50.300">
    <property type="entry name" value="P-loop containing nucleotide triphosphate hydrolases"/>
    <property type="match status" value="2"/>
</dbReference>
<dbReference type="Pfam" id="PF00271">
    <property type="entry name" value="Helicase_C"/>
    <property type="match status" value="1"/>
</dbReference>
<dbReference type="InterPro" id="IPR014001">
    <property type="entry name" value="Helicase_ATP-bd"/>
</dbReference>
<dbReference type="Proteomes" id="UP000001919">
    <property type="component" value="Chromosome"/>
</dbReference>
<dbReference type="PANTHER" id="PTHR47964">
    <property type="entry name" value="ATP-DEPENDENT DNA HELICASE HOMOLOG RECG, CHLOROPLASTIC"/>
    <property type="match status" value="1"/>
</dbReference>
<dbReference type="GO" id="GO:0003678">
    <property type="term" value="F:DNA helicase activity"/>
    <property type="evidence" value="ECO:0007669"/>
    <property type="project" value="TreeGrafter"/>
</dbReference>
<gene>
    <name evidence="11" type="ordered locus">Bfae_18430</name>
</gene>
<evidence type="ECO:0000256" key="8">
    <source>
        <dbReference type="ARBA" id="ARBA00049819"/>
    </source>
</evidence>
<dbReference type="SUPFAM" id="SSF52540">
    <property type="entry name" value="P-loop containing nucleoside triphosphate hydrolases"/>
    <property type="match status" value="2"/>
</dbReference>
<dbReference type="InterPro" id="IPR045562">
    <property type="entry name" value="RecG_dom3_C"/>
</dbReference>
<dbReference type="InterPro" id="IPR011545">
    <property type="entry name" value="DEAD/DEAH_box_helicase_dom"/>
</dbReference>
<accession>C7MDK5</accession>
<dbReference type="Pfam" id="PF17191">
    <property type="entry name" value="RecG_wedge"/>
    <property type="match status" value="1"/>
</dbReference>
<dbReference type="SUPFAM" id="SSF50249">
    <property type="entry name" value="Nucleic acid-binding proteins"/>
    <property type="match status" value="1"/>
</dbReference>
<keyword evidence="5" id="KW-0067">ATP-binding</keyword>
<dbReference type="KEGG" id="bfa:Bfae_18430"/>
<dbReference type="HOGENOM" id="CLU_005122_7_1_11"/>
<evidence type="ECO:0000313" key="11">
    <source>
        <dbReference type="EMBL" id="ACU85662.1"/>
    </source>
</evidence>
<keyword evidence="3" id="KW-0378">Hydrolase</keyword>
<dbReference type="SMART" id="SM00490">
    <property type="entry name" value="HELICc"/>
    <property type="match status" value="1"/>
</dbReference>
<keyword evidence="6" id="KW-0238">DNA-binding</keyword>
<dbReference type="PANTHER" id="PTHR47964:SF1">
    <property type="entry name" value="ATP-DEPENDENT DNA HELICASE HOMOLOG RECG, CHLOROPLASTIC"/>
    <property type="match status" value="1"/>
</dbReference>
<dbReference type="eggNOG" id="COG1200">
    <property type="taxonomic scope" value="Bacteria"/>
</dbReference>
<evidence type="ECO:0000256" key="3">
    <source>
        <dbReference type="ARBA" id="ARBA00022801"/>
    </source>
</evidence>
<dbReference type="AlphaFoldDB" id="C7MDK5"/>
<dbReference type="GO" id="GO:0005524">
    <property type="term" value="F:ATP binding"/>
    <property type="evidence" value="ECO:0007669"/>
    <property type="project" value="UniProtKB-KW"/>
</dbReference>
<dbReference type="GO" id="GO:0016787">
    <property type="term" value="F:hydrolase activity"/>
    <property type="evidence" value="ECO:0007669"/>
    <property type="project" value="UniProtKB-KW"/>
</dbReference>
<keyword evidence="4 11" id="KW-0347">Helicase</keyword>
<evidence type="ECO:0000256" key="2">
    <source>
        <dbReference type="ARBA" id="ARBA00022763"/>
    </source>
</evidence>
<keyword evidence="2" id="KW-0227">DNA damage</keyword>
<dbReference type="PROSITE" id="PS51194">
    <property type="entry name" value="HELICASE_CTER"/>
    <property type="match status" value="1"/>
</dbReference>
<dbReference type="InterPro" id="IPR033454">
    <property type="entry name" value="RecG_wedge"/>
</dbReference>
<name>C7MDK5_BRAFD</name>
<dbReference type="InterPro" id="IPR012340">
    <property type="entry name" value="NA-bd_OB-fold"/>
</dbReference>
<evidence type="ECO:0000256" key="4">
    <source>
        <dbReference type="ARBA" id="ARBA00022806"/>
    </source>
</evidence>
<dbReference type="PROSITE" id="PS51192">
    <property type="entry name" value="HELICASE_ATP_BIND_1"/>
    <property type="match status" value="1"/>
</dbReference>
<protein>
    <recommendedName>
        <fullName evidence="8">Probable DNA 3'-5' helicase RecG</fullName>
    </recommendedName>
</protein>
<evidence type="ECO:0000259" key="10">
    <source>
        <dbReference type="PROSITE" id="PS51194"/>
    </source>
</evidence>
<feature type="domain" description="Helicase C-terminal" evidence="10">
    <location>
        <begin position="510"/>
        <end position="667"/>
    </location>
</feature>
<dbReference type="GO" id="GO:0006281">
    <property type="term" value="P:DNA repair"/>
    <property type="evidence" value="ECO:0007669"/>
    <property type="project" value="UniProtKB-KW"/>
</dbReference>
<dbReference type="InterPro" id="IPR001650">
    <property type="entry name" value="Helicase_C-like"/>
</dbReference>
<evidence type="ECO:0000256" key="7">
    <source>
        <dbReference type="ARBA" id="ARBA00023204"/>
    </source>
</evidence>
<dbReference type="Pfam" id="PF00270">
    <property type="entry name" value="DEAD"/>
    <property type="match status" value="1"/>
</dbReference>
<dbReference type="InterPro" id="IPR027417">
    <property type="entry name" value="P-loop_NTPase"/>
</dbReference>
<keyword evidence="12" id="KW-1185">Reference proteome</keyword>
<sequence>MARRQESARGSMPLSELLNSTESRAMASFGVRDLDTMLRFAPRRYVVPAPLRSLREIHQGEEVSAIVEVTSVHDRAMRSRHGFILEVTVSDGTETLPLTFFLTKKHQVQWHRDRLPVKARILVRGTVGYDDYRGALQLAHPDYEPVEDTPQGRAWAQRPRPVYPLRRNISQKTMRAATEKGLEFADSLTRPVPEKVLSRRGLPPLAEAAQLVHRPLTVEDTRRGLAHLRFEEAFVLQAIFAQRRAQDERTPAPVLAAEGPLQGLFDQRLPFILTEGQREIGASIVERIGRGHPTSVLLQGDVGSGKTVVALRAMLRAVDSGHQAALLAPTEVLAEQHHRTLTTLLGELSRAGQLDAHPEATRVRLLTGSQRTAHRRETLLDVTSGQAGIVVGTHALLTENVEFASLGLVVIDEQHRFGVDHRRRLRTKGPAGQSPHVIVMTATPIPRTAALATVGDLDVLTLRESPGQRAGVTSFVVHEKLPAWEQRMWQRAAEEIAADRQVFVVCARIDEDDAADDAPAPPVLDEYGRPQAPALAPARGVTQTARRLAERAELAGARLGVLHGRLTGEEKQEIMGQMVRGEIDLLVSTTVIEVGVDVPNASVMIILDAERFGVSQLHQLRGRVGRGEHAGIAFFDTSAEVGREHSAHLQRVADAADGFALAELDLHRRGAGDLVGEEQSGLQRTLTHLDVLRDAQAIERAREDAFAVVAADPELTAHPALDGAIADRLRDADPDVERS</sequence>
<dbReference type="STRING" id="446465.Bfae_18430"/>
<evidence type="ECO:0000256" key="6">
    <source>
        <dbReference type="ARBA" id="ARBA00023125"/>
    </source>
</evidence>
<dbReference type="GO" id="GO:0003677">
    <property type="term" value="F:DNA binding"/>
    <property type="evidence" value="ECO:0007669"/>
    <property type="project" value="UniProtKB-KW"/>
</dbReference>
<dbReference type="Gene3D" id="2.40.50.140">
    <property type="entry name" value="Nucleic acid-binding proteins"/>
    <property type="match status" value="1"/>
</dbReference>
<dbReference type="Pfam" id="PF19833">
    <property type="entry name" value="RecG_dom3_C"/>
    <property type="match status" value="1"/>
</dbReference>